<keyword evidence="4" id="KW-0560">Oxidoreductase</keyword>
<name>A0ABT5T5J2_9RHOB</name>
<comment type="cofactor">
    <cofactor evidence="1">
        <name>FAD</name>
        <dbReference type="ChEBI" id="CHEBI:57692"/>
    </cofactor>
</comment>
<dbReference type="InterPro" id="IPR023753">
    <property type="entry name" value="FAD/NAD-binding_dom"/>
</dbReference>
<accession>A0ABT5T5J2</accession>
<evidence type="ECO:0000256" key="4">
    <source>
        <dbReference type="ARBA" id="ARBA00023002"/>
    </source>
</evidence>
<dbReference type="SUPFAM" id="SSF51905">
    <property type="entry name" value="FAD/NAD(P)-binding domain"/>
    <property type="match status" value="2"/>
</dbReference>
<evidence type="ECO:0000313" key="7">
    <source>
        <dbReference type="Proteomes" id="UP001431784"/>
    </source>
</evidence>
<evidence type="ECO:0000256" key="3">
    <source>
        <dbReference type="ARBA" id="ARBA00022827"/>
    </source>
</evidence>
<proteinExistence type="predicted"/>
<dbReference type="NCBIfam" id="TIGR03169">
    <property type="entry name" value="Nterm_to_SelD"/>
    <property type="match status" value="1"/>
</dbReference>
<dbReference type="EMBL" id="JAQZSM010000002">
    <property type="protein sequence ID" value="MDD7970234.1"/>
    <property type="molecule type" value="Genomic_DNA"/>
</dbReference>
<keyword evidence="2" id="KW-0285">Flavoprotein</keyword>
<dbReference type="Gene3D" id="3.50.50.100">
    <property type="match status" value="1"/>
</dbReference>
<organism evidence="6 7">
    <name type="scientific">Roseinatronobacter alkalisoli</name>
    <dbReference type="NCBI Taxonomy" id="3028235"/>
    <lineage>
        <taxon>Bacteria</taxon>
        <taxon>Pseudomonadati</taxon>
        <taxon>Pseudomonadota</taxon>
        <taxon>Alphaproteobacteria</taxon>
        <taxon>Rhodobacterales</taxon>
        <taxon>Paracoccaceae</taxon>
        <taxon>Roseinatronobacter</taxon>
    </lineage>
</organism>
<protein>
    <submittedName>
        <fullName evidence="6">FAD-dependent oxidoreductase</fullName>
    </submittedName>
</protein>
<evidence type="ECO:0000259" key="5">
    <source>
        <dbReference type="Pfam" id="PF07992"/>
    </source>
</evidence>
<evidence type="ECO:0000313" key="6">
    <source>
        <dbReference type="EMBL" id="MDD7970234.1"/>
    </source>
</evidence>
<evidence type="ECO:0000256" key="2">
    <source>
        <dbReference type="ARBA" id="ARBA00022630"/>
    </source>
</evidence>
<evidence type="ECO:0000256" key="1">
    <source>
        <dbReference type="ARBA" id="ARBA00001974"/>
    </source>
</evidence>
<dbReference type="InterPro" id="IPR036188">
    <property type="entry name" value="FAD/NAD-bd_sf"/>
</dbReference>
<keyword evidence="3" id="KW-0274">FAD</keyword>
<dbReference type="Proteomes" id="UP001431784">
    <property type="component" value="Unassembled WGS sequence"/>
</dbReference>
<dbReference type="Pfam" id="PF07992">
    <property type="entry name" value="Pyr_redox_2"/>
    <property type="match status" value="1"/>
</dbReference>
<keyword evidence="7" id="KW-1185">Reference proteome</keyword>
<feature type="domain" description="FAD/NAD(P)-binding" evidence="5">
    <location>
        <begin position="10"/>
        <end position="304"/>
    </location>
</feature>
<gene>
    <name evidence="6" type="ORF">PUT78_03910</name>
</gene>
<dbReference type="InterPro" id="IPR051169">
    <property type="entry name" value="NADH-Q_oxidoreductase"/>
</dbReference>
<sequence>MNDPQSRPTELVLVGGGHAHALVLHELARNPLHGTNITLINPSPTAPYTGMLPGFIAGHYAREDLEIDLQQLAARAGARLVLGKVDALDRQAGVVRGVGTGAIRFDIAALDIGITSDLPMIAGYAPHAVSAKPLGEYARRWQDWLDKVRAGQIAPEIAVLGAGVAGVELALAMSFRLRGHPHRMRIIDRGQALPHIGTYARKRLLSHLARFGIAVLEHTEVTGIEADHLRCADGQVIAASFVVGVAGARPQDWLRATGLDHADGFIKVDQYLRSLSDDRIFAVGDCAHMTHAPRPKAGVFAVRQAPFLLANLRAALGGGAWRAYKPQRDYLKLVSLGGKTALADKWGLPLEGRWLWQLKDGIDARFMRQFGLRDSDQPSRSPG</sequence>
<reference evidence="6" key="1">
    <citation type="submission" date="2023-02" db="EMBL/GenBank/DDBJ databases">
        <title>Description of Roseinatronobacter alkalisoli sp. nov., an alkaliphilic bacerium isolated from soda soil.</title>
        <authorList>
            <person name="Wei W."/>
        </authorList>
    </citation>
    <scope>NUCLEOTIDE SEQUENCE</scope>
    <source>
        <strain evidence="6">HJB301</strain>
    </source>
</reference>
<dbReference type="PANTHER" id="PTHR42913">
    <property type="entry name" value="APOPTOSIS-INDUCING FACTOR 1"/>
    <property type="match status" value="1"/>
</dbReference>
<dbReference type="PANTHER" id="PTHR42913:SF9">
    <property type="entry name" value="SLR1591 PROTEIN"/>
    <property type="match status" value="1"/>
</dbReference>
<dbReference type="InterPro" id="IPR017584">
    <property type="entry name" value="Pyridine_nucleo_diS_OxRdtase_N"/>
</dbReference>
<dbReference type="RefSeq" id="WP_274350830.1">
    <property type="nucleotide sequence ID" value="NZ_JAQZSM010000002.1"/>
</dbReference>
<comment type="caution">
    <text evidence="6">The sequence shown here is derived from an EMBL/GenBank/DDBJ whole genome shotgun (WGS) entry which is preliminary data.</text>
</comment>